<dbReference type="HOGENOM" id="CLU_3011718_0_0_12"/>
<evidence type="ECO:0000256" key="1">
    <source>
        <dbReference type="SAM" id="Coils"/>
    </source>
</evidence>
<keyword evidence="1" id="KW-0175">Coiled coil</keyword>
<sequence length="56" mass="6535">MADKNNKDKQSLKDAKKRIKKLEKELNRKDKALAEMAALVTLKKKLHQILEDDEDD</sequence>
<keyword evidence="3" id="KW-1185">Reference proteome</keyword>
<dbReference type="EMBL" id="CP006939">
    <property type="protein sequence ID" value="AHC14489.1"/>
    <property type="molecule type" value="Genomic_DNA"/>
</dbReference>
<proteinExistence type="predicted"/>
<reference evidence="2 3" key="1">
    <citation type="journal article" date="2015" name="Stand. Genomic Sci.">
        <title>Complete genome sequence and description of Salinispira pacifica gen. nov., sp. nov., a novel spirochaete isolated form a hypersaline microbial mat.</title>
        <authorList>
            <person name="Ben Hania W."/>
            <person name="Joseph M."/>
            <person name="Schumann P."/>
            <person name="Bunk B."/>
            <person name="Fiebig A."/>
            <person name="Sproer C."/>
            <person name="Klenk H.P."/>
            <person name="Fardeau M.L."/>
            <person name="Spring S."/>
        </authorList>
    </citation>
    <scope>NUCLEOTIDE SEQUENCE [LARGE SCALE GENOMIC DNA]</scope>
    <source>
        <strain evidence="2 3">L21-RPul-D2</strain>
    </source>
</reference>
<evidence type="ECO:0000313" key="3">
    <source>
        <dbReference type="Proteomes" id="UP000018680"/>
    </source>
</evidence>
<gene>
    <name evidence="2" type="ORF">L21SP2_1082</name>
</gene>
<evidence type="ECO:0000313" key="2">
    <source>
        <dbReference type="EMBL" id="AHC14489.1"/>
    </source>
</evidence>
<organism evidence="2 3">
    <name type="scientific">Salinispira pacifica</name>
    <dbReference type="NCBI Taxonomy" id="1307761"/>
    <lineage>
        <taxon>Bacteria</taxon>
        <taxon>Pseudomonadati</taxon>
        <taxon>Spirochaetota</taxon>
        <taxon>Spirochaetia</taxon>
        <taxon>Spirochaetales</taxon>
        <taxon>Spirochaetaceae</taxon>
        <taxon>Salinispira</taxon>
    </lineage>
</organism>
<dbReference type="AlphaFoldDB" id="V5WFZ7"/>
<feature type="coiled-coil region" evidence="1">
    <location>
        <begin position="5"/>
        <end position="39"/>
    </location>
</feature>
<dbReference type="Proteomes" id="UP000018680">
    <property type="component" value="Chromosome"/>
</dbReference>
<dbReference type="KEGG" id="slr:L21SP2_1082"/>
<accession>V5WFZ7</accession>
<protein>
    <submittedName>
        <fullName evidence="2">Uncharacterized protein</fullName>
    </submittedName>
</protein>
<name>V5WFZ7_9SPIO</name>
<dbReference type="eggNOG" id="COG2963">
    <property type="taxonomic scope" value="Bacteria"/>
</dbReference>